<dbReference type="GeneID" id="87938451"/>
<feature type="region of interest" description="Disordered" evidence="2">
    <location>
        <begin position="295"/>
        <end position="324"/>
    </location>
</feature>
<feature type="coiled-coil region" evidence="1">
    <location>
        <begin position="497"/>
        <end position="524"/>
    </location>
</feature>
<dbReference type="AlphaFoldDB" id="A0AAX4I134"/>
<dbReference type="EMBL" id="CP137305">
    <property type="protein sequence ID" value="WQF76934.1"/>
    <property type="molecule type" value="Genomic_DNA"/>
</dbReference>
<evidence type="ECO:0000256" key="2">
    <source>
        <dbReference type="SAM" id="MobiDB-lite"/>
    </source>
</evidence>
<keyword evidence="4" id="KW-1185">Reference proteome</keyword>
<evidence type="ECO:0000256" key="1">
    <source>
        <dbReference type="SAM" id="Coils"/>
    </source>
</evidence>
<evidence type="ECO:0000313" key="3">
    <source>
        <dbReference type="EMBL" id="WQF76934.1"/>
    </source>
</evidence>
<proteinExistence type="predicted"/>
<reference evidence="4" key="1">
    <citation type="journal article" date="2023" name="bioRxiv">
        <title>Complete genome of the Medicago anthracnose fungus, Colletotrichum destructivum, reveals a mini-chromosome-like region within a core chromosome.</title>
        <authorList>
            <person name="Lapalu N."/>
            <person name="Simon A."/>
            <person name="Lu A."/>
            <person name="Plaumann P.-L."/>
            <person name="Amselem J."/>
            <person name="Pigne S."/>
            <person name="Auger A."/>
            <person name="Koch C."/>
            <person name="Dallery J.-F."/>
            <person name="O'Connell R.J."/>
        </authorList>
    </citation>
    <scope>NUCLEOTIDE SEQUENCE [LARGE SCALE GENOMIC DNA]</scope>
    <source>
        <strain evidence="4">CBS 520.97</strain>
    </source>
</reference>
<dbReference type="RefSeq" id="XP_062774158.1">
    <property type="nucleotide sequence ID" value="XM_062918107.1"/>
</dbReference>
<keyword evidence="1" id="KW-0175">Coiled coil</keyword>
<organism evidence="3 4">
    <name type="scientific">Colletotrichum destructivum</name>
    <dbReference type="NCBI Taxonomy" id="34406"/>
    <lineage>
        <taxon>Eukaryota</taxon>
        <taxon>Fungi</taxon>
        <taxon>Dikarya</taxon>
        <taxon>Ascomycota</taxon>
        <taxon>Pezizomycotina</taxon>
        <taxon>Sordariomycetes</taxon>
        <taxon>Hypocreomycetidae</taxon>
        <taxon>Glomerellales</taxon>
        <taxon>Glomerellaceae</taxon>
        <taxon>Colletotrichum</taxon>
        <taxon>Colletotrichum destructivum species complex</taxon>
    </lineage>
</organism>
<accession>A0AAX4I134</accession>
<evidence type="ECO:0000313" key="4">
    <source>
        <dbReference type="Proteomes" id="UP001322277"/>
    </source>
</evidence>
<sequence length="581" mass="65714">MDEYEFFCRLATHPFCSATMEMLQCALRLIRSRYPLALCHDTEGTAVEFPPREDFFKQENMPFHVTSEWINYMQTVGCSINTAKQGVTPSLWRFAQDDHVDFDVVTCYLQLLRSPYPSFHFRDPISITSDTIENAAGLLGTPDATTLIPCNYNGTWFTVIVYTDCVQLYGMQVKDVLKLEQQLQVLFPRCLIRFSHPVLAARLEDSGVLMLFSMRVLAGGGVPVQHVDSMFLRNARARLFMEMLLGSLNVKDSDVVSRIQEAQAENSVFFDDAFICEGNDLTPAGSGFTADMEEGDGFTFGASPGPASRSSLPAEERPSSRERTCEAGTIASAQAPYLPLPSSQPNGSTREKLTALRSGRVLDMMMPRMPPKMPKQCRTILDILSEAVAFYRSSRISESSELSVIWSAIKNGFKSEFYRRYSGLLFYQQMARLGSDQEVAVQFKVSISTPELREMRSLQSRSKIWHDLCQLRHDWGSDQYVLLCVLPEKPHLERMNRQEQQLQLQQVRERLDDMYNNLSSYVEAAKGLCTALVQGSLPIDRLMIDDYHLKAYQELTEPEFAAYTSLHPRPAISISRWGGPG</sequence>
<name>A0AAX4I134_9PEZI</name>
<dbReference type="Proteomes" id="UP001322277">
    <property type="component" value="Chromosome 1"/>
</dbReference>
<dbReference type="KEGG" id="cdet:87938451"/>
<gene>
    <name evidence="3" type="ORF">CDEST_01948</name>
</gene>
<feature type="compositionally biased region" description="Basic and acidic residues" evidence="2">
    <location>
        <begin position="314"/>
        <end position="324"/>
    </location>
</feature>
<protein>
    <submittedName>
        <fullName evidence="3">Uncharacterized protein</fullName>
    </submittedName>
</protein>